<dbReference type="SMART" id="SM00895">
    <property type="entry name" value="FCD"/>
    <property type="match status" value="1"/>
</dbReference>
<dbReference type="SUPFAM" id="SSF48008">
    <property type="entry name" value="GntR ligand-binding domain-like"/>
    <property type="match status" value="1"/>
</dbReference>
<dbReference type="Gene3D" id="1.10.10.10">
    <property type="entry name" value="Winged helix-like DNA-binding domain superfamily/Winged helix DNA-binding domain"/>
    <property type="match status" value="1"/>
</dbReference>
<proteinExistence type="predicted"/>
<protein>
    <submittedName>
        <fullName evidence="5">DNA-binding GntR family transcriptional regulator</fullName>
    </submittedName>
</protein>
<dbReference type="Gene3D" id="1.20.120.530">
    <property type="entry name" value="GntR ligand-binding domain-like"/>
    <property type="match status" value="1"/>
</dbReference>
<evidence type="ECO:0000256" key="2">
    <source>
        <dbReference type="ARBA" id="ARBA00023125"/>
    </source>
</evidence>
<dbReference type="InterPro" id="IPR000524">
    <property type="entry name" value="Tscrpt_reg_HTH_GntR"/>
</dbReference>
<evidence type="ECO:0000313" key="5">
    <source>
        <dbReference type="EMBL" id="MBB5705894.1"/>
    </source>
</evidence>
<evidence type="ECO:0000259" key="4">
    <source>
        <dbReference type="PROSITE" id="PS50949"/>
    </source>
</evidence>
<dbReference type="InterPro" id="IPR008920">
    <property type="entry name" value="TF_FadR/GntR_C"/>
</dbReference>
<dbReference type="Pfam" id="PF07729">
    <property type="entry name" value="FCD"/>
    <property type="match status" value="1"/>
</dbReference>
<evidence type="ECO:0000256" key="1">
    <source>
        <dbReference type="ARBA" id="ARBA00023015"/>
    </source>
</evidence>
<name>A0A7W9B411_9SPHN</name>
<dbReference type="PANTHER" id="PTHR43537">
    <property type="entry name" value="TRANSCRIPTIONAL REGULATOR, GNTR FAMILY"/>
    <property type="match status" value="1"/>
</dbReference>
<comment type="caution">
    <text evidence="5">The sequence shown here is derived from an EMBL/GenBank/DDBJ whole genome shotgun (WGS) entry which is preliminary data.</text>
</comment>
<dbReference type="GO" id="GO:0003700">
    <property type="term" value="F:DNA-binding transcription factor activity"/>
    <property type="evidence" value="ECO:0007669"/>
    <property type="project" value="InterPro"/>
</dbReference>
<dbReference type="InterPro" id="IPR036390">
    <property type="entry name" value="WH_DNA-bd_sf"/>
</dbReference>
<dbReference type="PROSITE" id="PS50949">
    <property type="entry name" value="HTH_GNTR"/>
    <property type="match status" value="1"/>
</dbReference>
<keyword evidence="6" id="KW-1185">Reference proteome</keyword>
<dbReference type="InterPro" id="IPR011711">
    <property type="entry name" value="GntR_C"/>
</dbReference>
<evidence type="ECO:0000256" key="3">
    <source>
        <dbReference type="ARBA" id="ARBA00023163"/>
    </source>
</evidence>
<feature type="domain" description="HTH gntR-type" evidence="4">
    <location>
        <begin position="16"/>
        <end position="83"/>
    </location>
</feature>
<dbReference type="SMART" id="SM00345">
    <property type="entry name" value="HTH_GNTR"/>
    <property type="match status" value="1"/>
</dbReference>
<dbReference type="Pfam" id="PF00392">
    <property type="entry name" value="GntR"/>
    <property type="match status" value="1"/>
</dbReference>
<dbReference type="CDD" id="cd07377">
    <property type="entry name" value="WHTH_GntR"/>
    <property type="match status" value="1"/>
</dbReference>
<evidence type="ECO:0000313" key="6">
    <source>
        <dbReference type="Proteomes" id="UP000537161"/>
    </source>
</evidence>
<sequence>MTKQKQSRVRHQVDRRSLAEEIRDSLRERIVAGEFRDGDALIQELVAEEYGASRIPVREALRQLEACGLVSMETHKGTVVSTIPTEEVEELFEVRAMLECDLLVRAIPAMTDRDVAGSREALDGLEESYRKEDISAWGRLNWAFHRRLYEPARRPRTLAMLQAIHLQTERYIRLHLLMTEGQAGAARDHRELLRLCAHRDIEGARIFLRAHILDTGTSLVAALRAHRAQTAL</sequence>
<dbReference type="InterPro" id="IPR036388">
    <property type="entry name" value="WH-like_DNA-bd_sf"/>
</dbReference>
<reference evidence="5 6" key="1">
    <citation type="submission" date="2020-08" db="EMBL/GenBank/DDBJ databases">
        <title>Genomic Encyclopedia of Type Strains, Phase IV (KMG-IV): sequencing the most valuable type-strain genomes for metagenomic binning, comparative biology and taxonomic classification.</title>
        <authorList>
            <person name="Goeker M."/>
        </authorList>
    </citation>
    <scope>NUCLEOTIDE SEQUENCE [LARGE SCALE GENOMIC DNA]</scope>
    <source>
        <strain evidence="5 6">DSM 27163</strain>
    </source>
</reference>
<keyword evidence="2 5" id="KW-0238">DNA-binding</keyword>
<keyword evidence="1" id="KW-0805">Transcription regulation</keyword>
<accession>A0A7W9B411</accession>
<dbReference type="SUPFAM" id="SSF46785">
    <property type="entry name" value="Winged helix' DNA-binding domain"/>
    <property type="match status" value="1"/>
</dbReference>
<dbReference type="GO" id="GO:0003677">
    <property type="term" value="F:DNA binding"/>
    <property type="evidence" value="ECO:0007669"/>
    <property type="project" value="UniProtKB-KW"/>
</dbReference>
<dbReference type="AlphaFoldDB" id="A0A7W9B411"/>
<keyword evidence="3" id="KW-0804">Transcription</keyword>
<dbReference type="PANTHER" id="PTHR43537:SF41">
    <property type="entry name" value="TRANSCRIPTIONAL REGULATORY PROTEIN"/>
    <property type="match status" value="1"/>
</dbReference>
<gene>
    <name evidence="5" type="ORF">FHR21_001227</name>
</gene>
<dbReference type="Proteomes" id="UP000537161">
    <property type="component" value="Unassembled WGS sequence"/>
</dbReference>
<dbReference type="RefSeq" id="WP_184096275.1">
    <property type="nucleotide sequence ID" value="NZ_JACIJH010000002.1"/>
</dbReference>
<dbReference type="EMBL" id="JACIJH010000002">
    <property type="protein sequence ID" value="MBB5705894.1"/>
    <property type="molecule type" value="Genomic_DNA"/>
</dbReference>
<organism evidence="5 6">
    <name type="scientific">Sphingopyxis panaciterrulae</name>
    <dbReference type="NCBI Taxonomy" id="462372"/>
    <lineage>
        <taxon>Bacteria</taxon>
        <taxon>Pseudomonadati</taxon>
        <taxon>Pseudomonadota</taxon>
        <taxon>Alphaproteobacteria</taxon>
        <taxon>Sphingomonadales</taxon>
        <taxon>Sphingomonadaceae</taxon>
        <taxon>Sphingopyxis</taxon>
    </lineage>
</organism>